<dbReference type="InterPro" id="IPR044068">
    <property type="entry name" value="CB"/>
</dbReference>
<dbReference type="Pfam" id="PF13495">
    <property type="entry name" value="Phage_int_SAM_4"/>
    <property type="match status" value="1"/>
</dbReference>
<comment type="caution">
    <text evidence="8">The sequence shown here is derived from an EMBL/GenBank/DDBJ whole genome shotgun (WGS) entry which is preliminary data.</text>
</comment>
<keyword evidence="9" id="KW-1185">Reference proteome</keyword>
<evidence type="ECO:0000313" key="8">
    <source>
        <dbReference type="EMBL" id="RZU43742.1"/>
    </source>
</evidence>
<dbReference type="Gene3D" id="1.10.443.10">
    <property type="entry name" value="Intergrase catalytic core"/>
    <property type="match status" value="1"/>
</dbReference>
<dbReference type="RefSeq" id="WP_130422518.1">
    <property type="nucleotide sequence ID" value="NZ_SHKW01000001.1"/>
</dbReference>
<evidence type="ECO:0000256" key="5">
    <source>
        <dbReference type="PROSITE-ProRule" id="PRU01248"/>
    </source>
</evidence>
<dbReference type="GO" id="GO:0015074">
    <property type="term" value="P:DNA integration"/>
    <property type="evidence" value="ECO:0007669"/>
    <property type="project" value="UniProtKB-KW"/>
</dbReference>
<keyword evidence="4" id="KW-0233">DNA recombination</keyword>
<dbReference type="EMBL" id="SHKW01000001">
    <property type="protein sequence ID" value="RZU43742.1"/>
    <property type="molecule type" value="Genomic_DNA"/>
</dbReference>
<dbReference type="PANTHER" id="PTHR30349:SF41">
    <property type="entry name" value="INTEGRASE_RECOMBINASE PROTEIN MJ0367-RELATED"/>
    <property type="match status" value="1"/>
</dbReference>
<dbReference type="SUPFAM" id="SSF56349">
    <property type="entry name" value="DNA breaking-rejoining enzymes"/>
    <property type="match status" value="1"/>
</dbReference>
<evidence type="ECO:0000256" key="3">
    <source>
        <dbReference type="ARBA" id="ARBA00023125"/>
    </source>
</evidence>
<dbReference type="Proteomes" id="UP000292958">
    <property type="component" value="Unassembled WGS sequence"/>
</dbReference>
<proteinExistence type="inferred from homology"/>
<evidence type="ECO:0000259" key="6">
    <source>
        <dbReference type="PROSITE" id="PS51898"/>
    </source>
</evidence>
<dbReference type="InterPro" id="IPR010998">
    <property type="entry name" value="Integrase_recombinase_N"/>
</dbReference>
<comment type="similarity">
    <text evidence="1">Belongs to the 'phage' integrase family.</text>
</comment>
<dbReference type="InterPro" id="IPR011010">
    <property type="entry name" value="DNA_brk_join_enz"/>
</dbReference>
<dbReference type="Gene3D" id="1.10.150.130">
    <property type="match status" value="1"/>
</dbReference>
<evidence type="ECO:0000259" key="7">
    <source>
        <dbReference type="PROSITE" id="PS51900"/>
    </source>
</evidence>
<dbReference type="GO" id="GO:0003677">
    <property type="term" value="F:DNA binding"/>
    <property type="evidence" value="ECO:0007669"/>
    <property type="project" value="UniProtKB-UniRule"/>
</dbReference>
<dbReference type="PROSITE" id="PS51898">
    <property type="entry name" value="TYR_RECOMBINASE"/>
    <property type="match status" value="1"/>
</dbReference>
<evidence type="ECO:0000313" key="9">
    <source>
        <dbReference type="Proteomes" id="UP000292958"/>
    </source>
</evidence>
<dbReference type="PANTHER" id="PTHR30349">
    <property type="entry name" value="PHAGE INTEGRASE-RELATED"/>
    <property type="match status" value="1"/>
</dbReference>
<name>A0A4Q7Z0E5_9BACT</name>
<dbReference type="InterPro" id="IPR013762">
    <property type="entry name" value="Integrase-like_cat_sf"/>
</dbReference>
<dbReference type="InterPro" id="IPR050090">
    <property type="entry name" value="Tyrosine_recombinase_XerCD"/>
</dbReference>
<evidence type="ECO:0000256" key="2">
    <source>
        <dbReference type="ARBA" id="ARBA00022908"/>
    </source>
</evidence>
<dbReference type="PROSITE" id="PS51900">
    <property type="entry name" value="CB"/>
    <property type="match status" value="1"/>
</dbReference>
<accession>A0A4Q7Z0E5</accession>
<dbReference type="Pfam" id="PF00589">
    <property type="entry name" value="Phage_integrase"/>
    <property type="match status" value="1"/>
</dbReference>
<dbReference type="GO" id="GO:0006310">
    <property type="term" value="P:DNA recombination"/>
    <property type="evidence" value="ECO:0007669"/>
    <property type="project" value="UniProtKB-KW"/>
</dbReference>
<keyword evidence="3 5" id="KW-0238">DNA-binding</keyword>
<keyword evidence="2" id="KW-0229">DNA integration</keyword>
<dbReference type="AlphaFoldDB" id="A0A4Q7Z0E5"/>
<gene>
    <name evidence="8" type="ORF">BDD14_5449</name>
</gene>
<evidence type="ECO:0000256" key="4">
    <source>
        <dbReference type="ARBA" id="ARBA00023172"/>
    </source>
</evidence>
<dbReference type="InterPro" id="IPR002104">
    <property type="entry name" value="Integrase_catalytic"/>
</dbReference>
<sequence length="292" mass="34105">MTPLRQRMLHELQRRNYSPSTIRGYLGAVRQFAEHFHCSPEQLGPEHLRRYQRYLLQEKKLEPGTVEVRVSALRFLYKRTLKRRDLAFDDLIFPKVPHKLPTVLSQDEVVRLIDAAPNRLYRMILVLLYATGVRRTEAAQIRVEDIDSQRMVIHIRQGKGARDRDVPLSPKLLEELRSWWRWKKPCGYLFPSTAGQRGTNQPISDKTVWHACRTAATRAGLTKNIHPHTLRHSFATHLLEAGADLRTIQLLMGHERLEDTTVYLQLSRRHLHAAVNPLEQITFRAGQQDRKR</sequence>
<dbReference type="OrthoDB" id="9801717at2"/>
<feature type="domain" description="Core-binding (CB)" evidence="7">
    <location>
        <begin position="1"/>
        <end position="81"/>
    </location>
</feature>
<protein>
    <submittedName>
        <fullName evidence="8">Site-specific recombinase XerD</fullName>
    </submittedName>
</protein>
<evidence type="ECO:0000256" key="1">
    <source>
        <dbReference type="ARBA" id="ARBA00008857"/>
    </source>
</evidence>
<dbReference type="InterPro" id="IPR004107">
    <property type="entry name" value="Integrase_SAM-like_N"/>
</dbReference>
<reference evidence="8 9" key="1">
    <citation type="submission" date="2019-02" db="EMBL/GenBank/DDBJ databases">
        <title>Genomic Encyclopedia of Archaeal and Bacterial Type Strains, Phase II (KMG-II): from individual species to whole genera.</title>
        <authorList>
            <person name="Goeker M."/>
        </authorList>
    </citation>
    <scope>NUCLEOTIDE SEQUENCE [LARGE SCALE GENOMIC DNA]</scope>
    <source>
        <strain evidence="8 9">DSM 18101</strain>
    </source>
</reference>
<feature type="domain" description="Tyr recombinase" evidence="6">
    <location>
        <begin position="99"/>
        <end position="276"/>
    </location>
</feature>
<organism evidence="8 9">
    <name type="scientific">Edaphobacter modestus</name>
    <dbReference type="NCBI Taxonomy" id="388466"/>
    <lineage>
        <taxon>Bacteria</taxon>
        <taxon>Pseudomonadati</taxon>
        <taxon>Acidobacteriota</taxon>
        <taxon>Terriglobia</taxon>
        <taxon>Terriglobales</taxon>
        <taxon>Acidobacteriaceae</taxon>
        <taxon>Edaphobacter</taxon>
    </lineage>
</organism>